<name>A0A931DLF0_9ACTN</name>
<dbReference type="Pfam" id="PF04672">
    <property type="entry name" value="Methyltransf_19"/>
    <property type="match status" value="1"/>
</dbReference>
<keyword evidence="1" id="KW-0489">Methyltransferase</keyword>
<dbReference type="SUPFAM" id="SSF53335">
    <property type="entry name" value="S-adenosyl-L-methionine-dependent methyltransferases"/>
    <property type="match status" value="1"/>
</dbReference>
<organism evidence="1 2">
    <name type="scientific">Actinomadura viridis</name>
    <dbReference type="NCBI Taxonomy" id="58110"/>
    <lineage>
        <taxon>Bacteria</taxon>
        <taxon>Bacillati</taxon>
        <taxon>Actinomycetota</taxon>
        <taxon>Actinomycetes</taxon>
        <taxon>Streptosporangiales</taxon>
        <taxon>Thermomonosporaceae</taxon>
        <taxon>Actinomadura</taxon>
    </lineage>
</organism>
<proteinExistence type="predicted"/>
<gene>
    <name evidence="1" type="ORF">IW256_003333</name>
</gene>
<dbReference type="Proteomes" id="UP000614047">
    <property type="component" value="Unassembled WGS sequence"/>
</dbReference>
<dbReference type="PIRSF" id="PIRSF017393">
    <property type="entry name" value="MTase_SAV2177"/>
    <property type="match status" value="1"/>
</dbReference>
<evidence type="ECO:0000313" key="1">
    <source>
        <dbReference type="EMBL" id="MBG6089220.1"/>
    </source>
</evidence>
<dbReference type="InterPro" id="IPR029063">
    <property type="entry name" value="SAM-dependent_MTases_sf"/>
</dbReference>
<dbReference type="RefSeq" id="WP_197011854.1">
    <property type="nucleotide sequence ID" value="NZ_BAABES010000004.1"/>
</dbReference>
<accession>A0A931DLF0</accession>
<keyword evidence="1" id="KW-0808">Transferase</keyword>
<dbReference type="GO" id="GO:0032259">
    <property type="term" value="P:methylation"/>
    <property type="evidence" value="ECO:0007669"/>
    <property type="project" value="UniProtKB-KW"/>
</dbReference>
<dbReference type="EMBL" id="JADOUA010000001">
    <property type="protein sequence ID" value="MBG6089220.1"/>
    <property type="molecule type" value="Genomic_DNA"/>
</dbReference>
<dbReference type="AlphaFoldDB" id="A0A931DLF0"/>
<keyword evidence="2" id="KW-1185">Reference proteome</keyword>
<reference evidence="1" key="1">
    <citation type="submission" date="2020-11" db="EMBL/GenBank/DDBJ databases">
        <title>Sequencing the genomes of 1000 actinobacteria strains.</title>
        <authorList>
            <person name="Klenk H.-P."/>
        </authorList>
    </citation>
    <scope>NUCLEOTIDE SEQUENCE</scope>
    <source>
        <strain evidence="1">DSM 43175</strain>
    </source>
</reference>
<dbReference type="CDD" id="cd02440">
    <property type="entry name" value="AdoMet_MTases"/>
    <property type="match status" value="1"/>
</dbReference>
<comment type="caution">
    <text evidence="1">The sequence shown here is derived from an EMBL/GenBank/DDBJ whole genome shotgun (WGS) entry which is preliminary data.</text>
</comment>
<evidence type="ECO:0000313" key="2">
    <source>
        <dbReference type="Proteomes" id="UP000614047"/>
    </source>
</evidence>
<dbReference type="Gene3D" id="3.40.50.150">
    <property type="entry name" value="Vaccinia Virus protein VP39"/>
    <property type="match status" value="1"/>
</dbReference>
<sequence>MSGTDQAPPGVDPHVPSPARLYDLYLGGKDNFAADRAAARRLRQDLPELEDAAWANRGFLQRAVRFLATRGVRQFLDIGAGLPTQNNTHQVAGAVQTGTRVVYVDNDPTVLTHARALLQPPDAARPGGTGPRTTVLTGDLREPESILGDVIGRDALDLDEPVALLLVAVTHFIPDEENPWDLVRRLLKALAPGSHLVLSAATRDHQSPRALQAIEEVYSKATANVHLRTRDEIGRFFSGLEMVPPYPGAEAAVTYAGQWGAEDPEAADSDGSRWSYCGVARLP</sequence>
<dbReference type="GO" id="GO:0008168">
    <property type="term" value="F:methyltransferase activity"/>
    <property type="evidence" value="ECO:0007669"/>
    <property type="project" value="UniProtKB-KW"/>
</dbReference>
<protein>
    <submittedName>
        <fullName evidence="1">SAM-dependent methyltransferase</fullName>
    </submittedName>
</protein>
<dbReference type="InterPro" id="IPR006764">
    <property type="entry name" value="SAM_dep_MeTrfase_SAV2177_type"/>
</dbReference>